<dbReference type="Proteomes" id="UP001283361">
    <property type="component" value="Unassembled WGS sequence"/>
</dbReference>
<keyword evidence="3" id="KW-1185">Reference proteome</keyword>
<organism evidence="2 3">
    <name type="scientific">Elysia crispata</name>
    <name type="common">lettuce slug</name>
    <dbReference type="NCBI Taxonomy" id="231223"/>
    <lineage>
        <taxon>Eukaryota</taxon>
        <taxon>Metazoa</taxon>
        <taxon>Spiralia</taxon>
        <taxon>Lophotrochozoa</taxon>
        <taxon>Mollusca</taxon>
        <taxon>Gastropoda</taxon>
        <taxon>Heterobranchia</taxon>
        <taxon>Euthyneura</taxon>
        <taxon>Panpulmonata</taxon>
        <taxon>Sacoglossa</taxon>
        <taxon>Placobranchoidea</taxon>
        <taxon>Plakobranchidae</taxon>
        <taxon>Elysia</taxon>
    </lineage>
</organism>
<sequence>MSQQRRCGNGVAAAKPRPLTAAAPSCGPRDTCSKFLTSQQLYGPPVFQAIGRHYQQLTNREERSMPSLKVPGYQQTPQEHLSWANQNDR</sequence>
<evidence type="ECO:0000313" key="2">
    <source>
        <dbReference type="EMBL" id="KAK3769576.1"/>
    </source>
</evidence>
<reference evidence="2" key="1">
    <citation type="journal article" date="2023" name="G3 (Bethesda)">
        <title>A reference genome for the long-term kleptoplast-retaining sea slug Elysia crispata morphotype clarki.</title>
        <authorList>
            <person name="Eastman K.E."/>
            <person name="Pendleton A.L."/>
            <person name="Shaikh M.A."/>
            <person name="Suttiyut T."/>
            <person name="Ogas R."/>
            <person name="Tomko P."/>
            <person name="Gavelis G."/>
            <person name="Widhalm J.R."/>
            <person name="Wisecaver J.H."/>
        </authorList>
    </citation>
    <scope>NUCLEOTIDE SEQUENCE</scope>
    <source>
        <strain evidence="2">ECLA1</strain>
    </source>
</reference>
<dbReference type="AlphaFoldDB" id="A0AAE1DGD9"/>
<dbReference type="EMBL" id="JAWDGP010003905">
    <property type="protein sequence ID" value="KAK3769576.1"/>
    <property type="molecule type" value="Genomic_DNA"/>
</dbReference>
<protein>
    <submittedName>
        <fullName evidence="2">Uncharacterized protein</fullName>
    </submittedName>
</protein>
<gene>
    <name evidence="2" type="ORF">RRG08_044771</name>
</gene>
<comment type="caution">
    <text evidence="2">The sequence shown here is derived from an EMBL/GenBank/DDBJ whole genome shotgun (WGS) entry which is preliminary data.</text>
</comment>
<feature type="compositionally biased region" description="Low complexity" evidence="1">
    <location>
        <begin position="12"/>
        <end position="24"/>
    </location>
</feature>
<feature type="region of interest" description="Disordered" evidence="1">
    <location>
        <begin position="60"/>
        <end position="89"/>
    </location>
</feature>
<feature type="compositionally biased region" description="Polar residues" evidence="1">
    <location>
        <begin position="73"/>
        <end position="89"/>
    </location>
</feature>
<evidence type="ECO:0000256" key="1">
    <source>
        <dbReference type="SAM" id="MobiDB-lite"/>
    </source>
</evidence>
<evidence type="ECO:0000313" key="3">
    <source>
        <dbReference type="Proteomes" id="UP001283361"/>
    </source>
</evidence>
<feature type="region of interest" description="Disordered" evidence="1">
    <location>
        <begin position="1"/>
        <end position="28"/>
    </location>
</feature>
<proteinExistence type="predicted"/>
<accession>A0AAE1DGD9</accession>
<name>A0AAE1DGD9_9GAST</name>